<comment type="similarity">
    <text evidence="2">In the N-terminal section; belongs to the glycosyltransferase 51 family.</text>
</comment>
<dbReference type="Pfam" id="PF00912">
    <property type="entry name" value="Transgly"/>
    <property type="match status" value="1"/>
</dbReference>
<evidence type="ECO:0000313" key="18">
    <source>
        <dbReference type="Proteomes" id="UP000014018"/>
    </source>
</evidence>
<reference evidence="17 18" key="1">
    <citation type="submission" date="2012-12" db="EMBL/GenBank/DDBJ databases">
        <title>The Genome Sequence of Bacillus cereus VD133.</title>
        <authorList>
            <consortium name="The Broad Institute Genome Sequencing Platform"/>
            <consortium name="The Broad Institute Genome Sequencing Center for Infectious Disease"/>
            <person name="Feldgarden M."/>
            <person name="Van der Auwera G.A."/>
            <person name="Mahillon J."/>
            <person name="Duprez V."/>
            <person name="Timmery S."/>
            <person name="Mattelet C."/>
            <person name="Dierick K."/>
            <person name="Sun M."/>
            <person name="Yu Z."/>
            <person name="Zhu L."/>
            <person name="Hu X."/>
            <person name="Shank E.B."/>
            <person name="Swiecicka I."/>
            <person name="Hansen B.M."/>
            <person name="Andrup L."/>
            <person name="Walker B."/>
            <person name="Young S.K."/>
            <person name="Zeng Q."/>
            <person name="Gargeya S."/>
            <person name="Fitzgerald M."/>
            <person name="Haas B."/>
            <person name="Abouelleil A."/>
            <person name="Alvarado L."/>
            <person name="Arachchi H.M."/>
            <person name="Berlin A.M."/>
            <person name="Chapman S.B."/>
            <person name="Dewar J."/>
            <person name="Goldberg J."/>
            <person name="Griggs A."/>
            <person name="Gujja S."/>
            <person name="Hansen M."/>
            <person name="Howarth C."/>
            <person name="Imamovic A."/>
            <person name="Larimer J."/>
            <person name="McCowan C."/>
            <person name="Murphy C."/>
            <person name="Neiman D."/>
            <person name="Pearson M."/>
            <person name="Priest M."/>
            <person name="Roberts A."/>
            <person name="Saif S."/>
            <person name="Shea T."/>
            <person name="Sisk P."/>
            <person name="Sykes S."/>
            <person name="Wortman J."/>
            <person name="Nusbaum C."/>
            <person name="Birren B."/>
        </authorList>
    </citation>
    <scope>NUCLEOTIDE SEQUENCE [LARGE SCALE GENOMIC DNA]</scope>
    <source>
        <strain evidence="17 18">VD133</strain>
    </source>
</reference>
<evidence type="ECO:0000259" key="15">
    <source>
        <dbReference type="Pfam" id="PF00905"/>
    </source>
</evidence>
<evidence type="ECO:0000256" key="9">
    <source>
        <dbReference type="ARBA" id="ARBA00022984"/>
    </source>
</evidence>
<dbReference type="GO" id="GO:0008955">
    <property type="term" value="F:peptidoglycan glycosyltransferase activity"/>
    <property type="evidence" value="ECO:0007669"/>
    <property type="project" value="UniProtKB-EC"/>
</dbReference>
<evidence type="ECO:0000256" key="8">
    <source>
        <dbReference type="ARBA" id="ARBA00022960"/>
    </source>
</evidence>
<evidence type="ECO:0000313" key="17">
    <source>
        <dbReference type="EMBL" id="EOO27403.1"/>
    </source>
</evidence>
<dbReference type="NCBIfam" id="TIGR02074">
    <property type="entry name" value="PBP_1a_fam"/>
    <property type="match status" value="1"/>
</dbReference>
<dbReference type="GO" id="GO:0071555">
    <property type="term" value="P:cell wall organization"/>
    <property type="evidence" value="ECO:0007669"/>
    <property type="project" value="UniProtKB-KW"/>
</dbReference>
<feature type="transmembrane region" description="Helical" evidence="14">
    <location>
        <begin position="57"/>
        <end position="80"/>
    </location>
</feature>
<dbReference type="InterPro" id="IPR023346">
    <property type="entry name" value="Lysozyme-like_dom_sf"/>
</dbReference>
<dbReference type="InterPro" id="IPR012338">
    <property type="entry name" value="Beta-lactam/transpept-like"/>
</dbReference>
<evidence type="ECO:0000256" key="10">
    <source>
        <dbReference type="ARBA" id="ARBA00023268"/>
    </source>
</evidence>
<evidence type="ECO:0000259" key="16">
    <source>
        <dbReference type="Pfam" id="PF00912"/>
    </source>
</evidence>
<dbReference type="Proteomes" id="UP000014018">
    <property type="component" value="Unassembled WGS sequence"/>
</dbReference>
<gene>
    <name evidence="17" type="ORF">IIU_05908</name>
</gene>
<sequence length="688" mass="78166">MKNWLFHKLIGDLLYCYKKKRGIIVSENYPSRRERRESLVSKSNKKQKKQIVRFKKILIGCLLIGFVTIIFSMCALFEIIKDSPKLEEEKLVNPLSTKFYDKDNKLIYEYGKEKRTNVTYSQIPKVLEHALLATEDIRFYEHNGIDFRGTIRAIYTDLISRAKAQGGSTITQQVIKNYFLNSDKSMKRKVKEWYLAHKLEQSYTKQEILVMYLNKINFGNHSYGIATAAKNYYGKDVKDLSLPQAAMLAGLPNGPYLYDPTNEKHRDVAKKRRDNILAQMNKYKYITKKQMEEAQKVPITEGLKEHQNQTEMPYQGFFDAVVKEVTTEMKGVKIDSDGLSIYTTLDPKAQEYADTIMNGDIVKYPSDKFQGAFTFMDTKTGEVRAIGSGRGEMKAIFKGYNLAVSLKRQVGSTFKPIFDFGPAIEYLNWSTNHPLLDSEYKYSTGQEVRNADRTFRGSITMREALRTSHNIPAIKAAKEVGLNKAAEFAKNLGISFEHDNVVESTAIGSNESSPLIIAGAYAAFGNNGIYNKPHFVRKVISQDGKTTNFDSKGKRVMKNCTAFMITDMLRTVVNSGTGTTAKIDGLDVAGKTGTQNYDSNTMKKYNLPEAANRDSWFAGYTPQYTMAIWTGYPTDGAEYYVDSQSTKIAPQIFKEMMSKFGTDKSHFYQPPSVMREGEELIVKEKPKK</sequence>
<dbReference type="GO" id="GO:0009252">
    <property type="term" value="P:peptidoglycan biosynthetic process"/>
    <property type="evidence" value="ECO:0007669"/>
    <property type="project" value="UniProtKB-KW"/>
</dbReference>
<dbReference type="Gene3D" id="1.10.3810.10">
    <property type="entry name" value="Biosynthetic peptidoglycan transglycosylase-like"/>
    <property type="match status" value="1"/>
</dbReference>
<keyword evidence="6" id="KW-0808">Transferase</keyword>
<dbReference type="GO" id="GO:0030288">
    <property type="term" value="C:outer membrane-bounded periplasmic space"/>
    <property type="evidence" value="ECO:0007669"/>
    <property type="project" value="TreeGrafter"/>
</dbReference>
<dbReference type="EMBL" id="AHFB01000110">
    <property type="protein sequence ID" value="EOO27403.1"/>
    <property type="molecule type" value="Genomic_DNA"/>
</dbReference>
<keyword evidence="11" id="KW-0961">Cell wall biogenesis/degradation</keyword>
<organism evidence="17 18">
    <name type="scientific">Bacillus cereus VD133</name>
    <dbReference type="NCBI Taxonomy" id="1053233"/>
    <lineage>
        <taxon>Bacteria</taxon>
        <taxon>Bacillati</taxon>
        <taxon>Bacillota</taxon>
        <taxon>Bacilli</taxon>
        <taxon>Bacillales</taxon>
        <taxon>Bacillaceae</taxon>
        <taxon>Bacillus</taxon>
        <taxon>Bacillus cereus group</taxon>
    </lineage>
</organism>
<dbReference type="FunFam" id="1.10.3810.10:FF:000001">
    <property type="entry name" value="Penicillin-binding protein 1A"/>
    <property type="match status" value="1"/>
</dbReference>
<dbReference type="GO" id="GO:0008658">
    <property type="term" value="F:penicillin binding"/>
    <property type="evidence" value="ECO:0007669"/>
    <property type="project" value="InterPro"/>
</dbReference>
<dbReference type="SUPFAM" id="SSF56601">
    <property type="entry name" value="beta-lactamase/transpeptidase-like"/>
    <property type="match status" value="1"/>
</dbReference>
<dbReference type="InterPro" id="IPR001460">
    <property type="entry name" value="PCN-bd_Tpept"/>
</dbReference>
<evidence type="ECO:0000256" key="5">
    <source>
        <dbReference type="ARBA" id="ARBA00022676"/>
    </source>
</evidence>
<comment type="catalytic activity">
    <reaction evidence="13">
        <text>[GlcNAc-(1-&gt;4)-Mur2Ac(oyl-L-Ala-gamma-D-Glu-L-Lys-D-Ala-D-Ala)](n)-di-trans,octa-cis-undecaprenyl diphosphate + beta-D-GlcNAc-(1-&gt;4)-Mur2Ac(oyl-L-Ala-gamma-D-Glu-L-Lys-D-Ala-D-Ala)-di-trans,octa-cis-undecaprenyl diphosphate = [GlcNAc-(1-&gt;4)-Mur2Ac(oyl-L-Ala-gamma-D-Glu-L-Lys-D-Ala-D-Ala)](n+1)-di-trans,octa-cis-undecaprenyl diphosphate + di-trans,octa-cis-undecaprenyl diphosphate + H(+)</text>
        <dbReference type="Rhea" id="RHEA:23708"/>
        <dbReference type="Rhea" id="RHEA-COMP:9602"/>
        <dbReference type="Rhea" id="RHEA-COMP:9603"/>
        <dbReference type="ChEBI" id="CHEBI:15378"/>
        <dbReference type="ChEBI" id="CHEBI:58405"/>
        <dbReference type="ChEBI" id="CHEBI:60033"/>
        <dbReference type="ChEBI" id="CHEBI:78435"/>
        <dbReference type="EC" id="2.4.99.28"/>
    </reaction>
</comment>
<dbReference type="Gene3D" id="3.40.710.10">
    <property type="entry name" value="DD-peptidase/beta-lactamase superfamily"/>
    <property type="match status" value="1"/>
</dbReference>
<comment type="catalytic activity">
    <reaction evidence="12">
        <text>Preferential cleavage: (Ac)2-L-Lys-D-Ala-|-D-Ala. Also transpeptidation of peptidyl-alanyl moieties that are N-acyl substituents of D-alanine.</text>
        <dbReference type="EC" id="3.4.16.4"/>
    </reaction>
</comment>
<keyword evidence="7" id="KW-0378">Hydrolase</keyword>
<evidence type="ECO:0000256" key="12">
    <source>
        <dbReference type="ARBA" id="ARBA00034000"/>
    </source>
</evidence>
<dbReference type="GO" id="GO:0008360">
    <property type="term" value="P:regulation of cell shape"/>
    <property type="evidence" value="ECO:0007669"/>
    <property type="project" value="UniProtKB-KW"/>
</dbReference>
<dbReference type="GO" id="GO:0006508">
    <property type="term" value="P:proteolysis"/>
    <property type="evidence" value="ECO:0007669"/>
    <property type="project" value="UniProtKB-KW"/>
</dbReference>
<protein>
    <submittedName>
        <fullName evidence="17">1A family penicillin-binding protein</fullName>
    </submittedName>
</protein>
<dbReference type="Pfam" id="PF00905">
    <property type="entry name" value="Transpeptidase"/>
    <property type="match status" value="1"/>
</dbReference>
<keyword evidence="4" id="KW-0645">Protease</keyword>
<dbReference type="AlphaFoldDB" id="A0A9W5PL90"/>
<evidence type="ECO:0000256" key="3">
    <source>
        <dbReference type="ARBA" id="ARBA00022645"/>
    </source>
</evidence>
<dbReference type="GO" id="GO:0009002">
    <property type="term" value="F:serine-type D-Ala-D-Ala carboxypeptidase activity"/>
    <property type="evidence" value="ECO:0007669"/>
    <property type="project" value="UniProtKB-EC"/>
</dbReference>
<evidence type="ECO:0000256" key="11">
    <source>
        <dbReference type="ARBA" id="ARBA00023316"/>
    </source>
</evidence>
<keyword evidence="10" id="KW-0511">Multifunctional enzyme</keyword>
<keyword evidence="5" id="KW-0328">Glycosyltransferase</keyword>
<evidence type="ECO:0000256" key="2">
    <source>
        <dbReference type="ARBA" id="ARBA00007739"/>
    </source>
</evidence>
<evidence type="ECO:0000256" key="7">
    <source>
        <dbReference type="ARBA" id="ARBA00022801"/>
    </source>
</evidence>
<comment type="similarity">
    <text evidence="1">In the C-terminal section; belongs to the transpeptidase family.</text>
</comment>
<name>A0A9W5PL90_BACCE</name>
<keyword evidence="14" id="KW-0472">Membrane</keyword>
<keyword evidence="9" id="KW-0573">Peptidoglycan synthesis</keyword>
<keyword evidence="8" id="KW-0133">Cell shape</keyword>
<accession>A0A9W5PL90</accession>
<evidence type="ECO:0000256" key="1">
    <source>
        <dbReference type="ARBA" id="ARBA00007090"/>
    </source>
</evidence>
<dbReference type="InterPro" id="IPR050396">
    <property type="entry name" value="Glycosyltr_51/Transpeptidase"/>
</dbReference>
<evidence type="ECO:0000256" key="6">
    <source>
        <dbReference type="ARBA" id="ARBA00022679"/>
    </source>
</evidence>
<feature type="domain" description="Glycosyl transferase family 51" evidence="16">
    <location>
        <begin position="104"/>
        <end position="280"/>
    </location>
</feature>
<evidence type="ECO:0000256" key="14">
    <source>
        <dbReference type="SAM" id="Phobius"/>
    </source>
</evidence>
<dbReference type="PANTHER" id="PTHR32282:SF29">
    <property type="entry name" value="PENICILLIN-BINDING PROTEIN 1A"/>
    <property type="match status" value="1"/>
</dbReference>
<dbReference type="InterPro" id="IPR001264">
    <property type="entry name" value="Glyco_trans_51"/>
</dbReference>
<comment type="caution">
    <text evidence="17">The sequence shown here is derived from an EMBL/GenBank/DDBJ whole genome shotgun (WGS) entry which is preliminary data.</text>
</comment>
<dbReference type="InterPro" id="IPR036950">
    <property type="entry name" value="PBP_transglycosylase"/>
</dbReference>
<proteinExistence type="inferred from homology"/>
<feature type="domain" description="Penicillin-binding protein transpeptidase" evidence="15">
    <location>
        <begin position="371"/>
        <end position="655"/>
    </location>
</feature>
<evidence type="ECO:0000256" key="4">
    <source>
        <dbReference type="ARBA" id="ARBA00022670"/>
    </source>
</evidence>
<keyword evidence="14" id="KW-0812">Transmembrane</keyword>
<evidence type="ECO:0000256" key="13">
    <source>
        <dbReference type="ARBA" id="ARBA00049902"/>
    </source>
</evidence>
<dbReference type="SUPFAM" id="SSF53955">
    <property type="entry name" value="Lysozyme-like"/>
    <property type="match status" value="1"/>
</dbReference>
<dbReference type="PANTHER" id="PTHR32282">
    <property type="entry name" value="BINDING PROTEIN TRANSPEPTIDASE, PUTATIVE-RELATED"/>
    <property type="match status" value="1"/>
</dbReference>
<keyword evidence="14" id="KW-1133">Transmembrane helix</keyword>
<keyword evidence="3" id="KW-0121">Carboxypeptidase</keyword>